<evidence type="ECO:0000256" key="3">
    <source>
        <dbReference type="ARBA" id="ARBA00022801"/>
    </source>
</evidence>
<name>K4IG28_PSYTT</name>
<reference evidence="8" key="2">
    <citation type="submission" date="2012-09" db="EMBL/GenBank/DDBJ databases">
        <title>The complete sequence of Psychroflexus torquis an extreme psychrophile from sea-ice that is stimulated by light.</title>
        <authorList>
            <person name="Feng S."/>
            <person name="Powell S.M."/>
            <person name="Bowman J.P."/>
        </authorList>
    </citation>
    <scope>NUCLEOTIDE SEQUENCE [LARGE SCALE GENOMIC DNA]</scope>
    <source>
        <strain evidence="8">ATCC 700755</strain>
    </source>
</reference>
<keyword evidence="2" id="KW-0479">Metal-binding</keyword>
<dbReference type="SUPFAM" id="SSF47781">
    <property type="entry name" value="RuvA domain 2-like"/>
    <property type="match status" value="1"/>
</dbReference>
<dbReference type="KEGG" id="ptq:P700755_001034"/>
<evidence type="ECO:0000256" key="2">
    <source>
        <dbReference type="ARBA" id="ARBA00022723"/>
    </source>
</evidence>
<dbReference type="InterPro" id="IPR046778">
    <property type="entry name" value="UPF0758_N"/>
</dbReference>
<keyword evidence="4" id="KW-0862">Zinc</keyword>
<dbReference type="InterPro" id="IPR010994">
    <property type="entry name" value="RuvA_2-like"/>
</dbReference>
<dbReference type="GO" id="GO:0008237">
    <property type="term" value="F:metallopeptidase activity"/>
    <property type="evidence" value="ECO:0007669"/>
    <property type="project" value="UniProtKB-KW"/>
</dbReference>
<evidence type="ECO:0000256" key="1">
    <source>
        <dbReference type="ARBA" id="ARBA00022670"/>
    </source>
</evidence>
<dbReference type="eggNOG" id="COG2003">
    <property type="taxonomic scope" value="Bacteria"/>
</dbReference>
<dbReference type="PANTHER" id="PTHR30471:SF3">
    <property type="entry name" value="UPF0758 PROTEIN YEES-RELATED"/>
    <property type="match status" value="1"/>
</dbReference>
<dbReference type="OrthoDB" id="9804482at2"/>
<dbReference type="Gene3D" id="3.40.140.10">
    <property type="entry name" value="Cytidine Deaminase, domain 2"/>
    <property type="match status" value="1"/>
</dbReference>
<dbReference type="PROSITE" id="PS01302">
    <property type="entry name" value="UPF0758"/>
    <property type="match status" value="1"/>
</dbReference>
<dbReference type="GO" id="GO:0006508">
    <property type="term" value="P:proteolysis"/>
    <property type="evidence" value="ECO:0007669"/>
    <property type="project" value="UniProtKB-KW"/>
</dbReference>
<feature type="domain" description="MPN" evidence="7">
    <location>
        <begin position="110"/>
        <end position="232"/>
    </location>
</feature>
<evidence type="ECO:0000259" key="7">
    <source>
        <dbReference type="PROSITE" id="PS50249"/>
    </source>
</evidence>
<protein>
    <submittedName>
        <fullName evidence="8">DNA repair protein or nuclease RadC</fullName>
    </submittedName>
</protein>
<organism evidence="8 9">
    <name type="scientific">Psychroflexus torquis (strain ATCC 700755 / CIP 106069 / ACAM 623)</name>
    <dbReference type="NCBI Taxonomy" id="313595"/>
    <lineage>
        <taxon>Bacteria</taxon>
        <taxon>Pseudomonadati</taxon>
        <taxon>Bacteroidota</taxon>
        <taxon>Flavobacteriia</taxon>
        <taxon>Flavobacteriales</taxon>
        <taxon>Flavobacteriaceae</taxon>
        <taxon>Psychroflexus</taxon>
    </lineage>
</organism>
<keyword evidence="9" id="KW-1185">Reference proteome</keyword>
<evidence type="ECO:0000256" key="4">
    <source>
        <dbReference type="ARBA" id="ARBA00022833"/>
    </source>
</evidence>
<reference evidence="8" key="1">
    <citation type="submission" date="2006-03" db="EMBL/GenBank/DDBJ databases">
        <authorList>
            <person name="Bowman J."/>
            <person name="Ferriera S."/>
            <person name="Johnson J."/>
            <person name="Kravitz S."/>
            <person name="Halpern A."/>
            <person name="Remington K."/>
            <person name="Beeson K."/>
            <person name="Tran B."/>
            <person name="Rogers Y.-H."/>
            <person name="Friedman R."/>
            <person name="Venter J.C."/>
        </authorList>
    </citation>
    <scope>NUCLEOTIDE SEQUENCE [LARGE SCALE GENOMIC DNA]</scope>
    <source>
        <strain evidence="8">ATCC 700755</strain>
    </source>
</reference>
<dbReference type="InterPro" id="IPR025657">
    <property type="entry name" value="RadC_JAB"/>
</dbReference>
<dbReference type="NCBIfam" id="NF000642">
    <property type="entry name" value="PRK00024.1"/>
    <property type="match status" value="1"/>
</dbReference>
<dbReference type="GO" id="GO:0046872">
    <property type="term" value="F:metal ion binding"/>
    <property type="evidence" value="ECO:0007669"/>
    <property type="project" value="UniProtKB-KW"/>
</dbReference>
<accession>K4IG28</accession>
<dbReference type="RefSeq" id="WP_015023612.1">
    <property type="nucleotide sequence ID" value="NC_018721.1"/>
</dbReference>
<proteinExistence type="inferred from homology"/>
<dbReference type="NCBIfam" id="TIGR00608">
    <property type="entry name" value="radc"/>
    <property type="match status" value="1"/>
</dbReference>
<dbReference type="SUPFAM" id="SSF102712">
    <property type="entry name" value="JAB1/MPN domain"/>
    <property type="match status" value="1"/>
</dbReference>
<dbReference type="STRING" id="313595.P700755_001034"/>
<dbReference type="Pfam" id="PF04002">
    <property type="entry name" value="RadC"/>
    <property type="match status" value="1"/>
</dbReference>
<dbReference type="Proteomes" id="UP000008514">
    <property type="component" value="Chromosome"/>
</dbReference>
<evidence type="ECO:0000256" key="6">
    <source>
        <dbReference type="RuleBase" id="RU003797"/>
    </source>
</evidence>
<keyword evidence="1" id="KW-0645">Protease</keyword>
<dbReference type="HOGENOM" id="CLU_073529_0_2_10"/>
<evidence type="ECO:0000313" key="8">
    <source>
        <dbReference type="EMBL" id="AFU68006.1"/>
    </source>
</evidence>
<comment type="similarity">
    <text evidence="6">Belongs to the UPF0758 family.</text>
</comment>
<dbReference type="InterPro" id="IPR001405">
    <property type="entry name" value="UPF0758"/>
</dbReference>
<keyword evidence="3" id="KW-0378">Hydrolase</keyword>
<gene>
    <name evidence="8" type="ordered locus">P700755_001034</name>
</gene>
<evidence type="ECO:0000313" key="9">
    <source>
        <dbReference type="Proteomes" id="UP000008514"/>
    </source>
</evidence>
<dbReference type="PROSITE" id="PS50249">
    <property type="entry name" value="MPN"/>
    <property type="match status" value="1"/>
</dbReference>
<sequence length="232" mass="25658">MKPSSKSFSIKNWSEGDRPREKLIHKGKSSLSDAELLAILIGSGNREESAVELCKRILHASENSLQKLAKFNLSQLQDFKGIGEAKAISIIAALEIGNRRGAESVKELNKISTSKDVFTIMHPFLGDLDHEQFWILMLNNSNKIIYKYPLSKGGITSTMVDTRLVYKSALAHGSTALILVHNHPSGTLQPSQADKTITQKLKNAGDLLDIKILDHIIVTEKTYFSFADEGIL</sequence>
<evidence type="ECO:0000256" key="5">
    <source>
        <dbReference type="ARBA" id="ARBA00023049"/>
    </source>
</evidence>
<dbReference type="CDD" id="cd08071">
    <property type="entry name" value="MPN_DUF2466"/>
    <property type="match status" value="1"/>
</dbReference>
<dbReference type="Pfam" id="PF20582">
    <property type="entry name" value="UPF0758_N"/>
    <property type="match status" value="1"/>
</dbReference>
<dbReference type="AlphaFoldDB" id="K4IG28"/>
<dbReference type="InterPro" id="IPR020891">
    <property type="entry name" value="UPF0758_CS"/>
</dbReference>
<keyword evidence="5" id="KW-0482">Metalloprotease</keyword>
<dbReference type="PANTHER" id="PTHR30471">
    <property type="entry name" value="DNA REPAIR PROTEIN RADC"/>
    <property type="match status" value="1"/>
</dbReference>
<dbReference type="EMBL" id="CP003879">
    <property type="protein sequence ID" value="AFU68006.1"/>
    <property type="molecule type" value="Genomic_DNA"/>
</dbReference>
<dbReference type="InterPro" id="IPR037518">
    <property type="entry name" value="MPN"/>
</dbReference>